<dbReference type="Proteomes" id="UP001218218">
    <property type="component" value="Unassembled WGS sequence"/>
</dbReference>
<accession>A0AAD6ZQG1</accession>
<feature type="region of interest" description="Disordered" evidence="1">
    <location>
        <begin position="173"/>
        <end position="192"/>
    </location>
</feature>
<reference evidence="2" key="1">
    <citation type="submission" date="2023-03" db="EMBL/GenBank/DDBJ databases">
        <title>Massive genome expansion in bonnet fungi (Mycena s.s.) driven by repeated elements and novel gene families across ecological guilds.</title>
        <authorList>
            <consortium name="Lawrence Berkeley National Laboratory"/>
            <person name="Harder C.B."/>
            <person name="Miyauchi S."/>
            <person name="Viragh M."/>
            <person name="Kuo A."/>
            <person name="Thoen E."/>
            <person name="Andreopoulos B."/>
            <person name="Lu D."/>
            <person name="Skrede I."/>
            <person name="Drula E."/>
            <person name="Henrissat B."/>
            <person name="Morin E."/>
            <person name="Kohler A."/>
            <person name="Barry K."/>
            <person name="LaButti K."/>
            <person name="Morin E."/>
            <person name="Salamov A."/>
            <person name="Lipzen A."/>
            <person name="Mereny Z."/>
            <person name="Hegedus B."/>
            <person name="Baldrian P."/>
            <person name="Stursova M."/>
            <person name="Weitz H."/>
            <person name="Taylor A."/>
            <person name="Grigoriev I.V."/>
            <person name="Nagy L.G."/>
            <person name="Martin F."/>
            <person name="Kauserud H."/>
        </authorList>
    </citation>
    <scope>NUCLEOTIDE SEQUENCE</scope>
    <source>
        <strain evidence="2">CBHHK002</strain>
    </source>
</reference>
<keyword evidence="3" id="KW-1185">Reference proteome</keyword>
<protein>
    <submittedName>
        <fullName evidence="2">Uncharacterized protein</fullName>
    </submittedName>
</protein>
<name>A0AAD6ZQG1_9AGAR</name>
<comment type="caution">
    <text evidence="2">The sequence shown here is derived from an EMBL/GenBank/DDBJ whole genome shotgun (WGS) entry which is preliminary data.</text>
</comment>
<organism evidence="2 3">
    <name type="scientific">Mycena albidolilacea</name>
    <dbReference type="NCBI Taxonomy" id="1033008"/>
    <lineage>
        <taxon>Eukaryota</taxon>
        <taxon>Fungi</taxon>
        <taxon>Dikarya</taxon>
        <taxon>Basidiomycota</taxon>
        <taxon>Agaricomycotina</taxon>
        <taxon>Agaricomycetes</taxon>
        <taxon>Agaricomycetidae</taxon>
        <taxon>Agaricales</taxon>
        <taxon>Marasmiineae</taxon>
        <taxon>Mycenaceae</taxon>
        <taxon>Mycena</taxon>
    </lineage>
</organism>
<dbReference type="AlphaFoldDB" id="A0AAD6ZQG1"/>
<sequence length="213" mass="24305">MTFSSTPRAGEGRCTFLTEEFQAQQSGKKAEEKDIFMDAIRGYEYMGKETGSHHLGREGEEKTYAVRRDYESRNRVALTPERNAVEIVRVRTQAAPWKEPSMHTAEMQRKRQVEVYHFPYQFARQKEVGQAKKRGCEEKAGLWETPKKGDCEKARSVVSGKFESCARADAAGEHRESLWLGTPRNSGKDRGQDPIHLLHLHLRRPAAVLAKDT</sequence>
<proteinExistence type="predicted"/>
<gene>
    <name evidence="2" type="ORF">DFH08DRAFT_814872</name>
</gene>
<evidence type="ECO:0000313" key="2">
    <source>
        <dbReference type="EMBL" id="KAJ7331561.1"/>
    </source>
</evidence>
<evidence type="ECO:0000256" key="1">
    <source>
        <dbReference type="SAM" id="MobiDB-lite"/>
    </source>
</evidence>
<dbReference type="EMBL" id="JARIHO010000035">
    <property type="protein sequence ID" value="KAJ7331561.1"/>
    <property type="molecule type" value="Genomic_DNA"/>
</dbReference>
<evidence type="ECO:0000313" key="3">
    <source>
        <dbReference type="Proteomes" id="UP001218218"/>
    </source>
</evidence>